<comment type="caution">
    <text evidence="2">The sequence shown here is derived from an EMBL/GenBank/DDBJ whole genome shotgun (WGS) entry which is preliminary data.</text>
</comment>
<keyword evidence="1" id="KW-0233">DNA recombination</keyword>
<evidence type="ECO:0000313" key="3">
    <source>
        <dbReference type="Proteomes" id="UP000678228"/>
    </source>
</evidence>
<proteinExistence type="predicted"/>
<dbReference type="Proteomes" id="UP000678228">
    <property type="component" value="Unassembled WGS sequence"/>
</dbReference>
<dbReference type="EMBL" id="JAGKSQ010000008">
    <property type="protein sequence ID" value="MBP3952806.1"/>
    <property type="molecule type" value="Genomic_DNA"/>
</dbReference>
<dbReference type="InterPro" id="IPR011010">
    <property type="entry name" value="DNA_brk_join_enz"/>
</dbReference>
<organism evidence="2 3">
    <name type="scientific">Halalkalibacter suaedae</name>
    <dbReference type="NCBI Taxonomy" id="2822140"/>
    <lineage>
        <taxon>Bacteria</taxon>
        <taxon>Bacillati</taxon>
        <taxon>Bacillota</taxon>
        <taxon>Bacilli</taxon>
        <taxon>Bacillales</taxon>
        <taxon>Bacillaceae</taxon>
        <taxon>Halalkalibacter</taxon>
    </lineage>
</organism>
<dbReference type="SUPFAM" id="SSF56349">
    <property type="entry name" value="DNA breaking-rejoining enzymes"/>
    <property type="match status" value="1"/>
</dbReference>
<evidence type="ECO:0000256" key="1">
    <source>
        <dbReference type="ARBA" id="ARBA00023172"/>
    </source>
</evidence>
<evidence type="ECO:0008006" key="4">
    <source>
        <dbReference type="Google" id="ProtNLM"/>
    </source>
</evidence>
<dbReference type="InterPro" id="IPR013762">
    <property type="entry name" value="Integrase-like_cat_sf"/>
</dbReference>
<dbReference type="GO" id="GO:0006310">
    <property type="term" value="P:DNA recombination"/>
    <property type="evidence" value="ECO:0007669"/>
    <property type="project" value="UniProtKB-KW"/>
</dbReference>
<dbReference type="Gene3D" id="1.10.443.10">
    <property type="entry name" value="Intergrase catalytic core"/>
    <property type="match status" value="1"/>
</dbReference>
<accession>A0A940X0I5</accession>
<gene>
    <name evidence="2" type="ORF">J7W16_16920</name>
</gene>
<name>A0A940X0I5_9BACI</name>
<dbReference type="GO" id="GO:0015074">
    <property type="term" value="P:DNA integration"/>
    <property type="evidence" value="ECO:0007669"/>
    <property type="project" value="InterPro"/>
</dbReference>
<reference evidence="2" key="1">
    <citation type="submission" date="2021-03" db="EMBL/GenBank/DDBJ databases">
        <title>Bacillus suaedae sp. nov., isolated from Suaeda aralocaspica.</title>
        <authorList>
            <person name="Lei R.F.R."/>
        </authorList>
    </citation>
    <scope>NUCLEOTIDE SEQUENCE</scope>
    <source>
        <strain evidence="2">YZJH907-2</strain>
    </source>
</reference>
<keyword evidence="3" id="KW-1185">Reference proteome</keyword>
<protein>
    <recommendedName>
        <fullName evidence="4">Integrase</fullName>
    </recommendedName>
</protein>
<dbReference type="GO" id="GO:0003677">
    <property type="term" value="F:DNA binding"/>
    <property type="evidence" value="ECO:0007669"/>
    <property type="project" value="InterPro"/>
</dbReference>
<evidence type="ECO:0000313" key="2">
    <source>
        <dbReference type="EMBL" id="MBP3952806.1"/>
    </source>
</evidence>
<sequence length="61" mass="6956">MLESKAEMKYIQEALGHSSMQITSDVYAHVSKKIESDAISHFEKHTEEIFKQGANREQSSN</sequence>
<dbReference type="AlphaFoldDB" id="A0A940X0I5"/>